<dbReference type="Proteomes" id="UP001139887">
    <property type="component" value="Unassembled WGS sequence"/>
</dbReference>
<feature type="compositionally biased region" description="Low complexity" evidence="1">
    <location>
        <begin position="452"/>
        <end position="467"/>
    </location>
</feature>
<feature type="non-terminal residue" evidence="2">
    <location>
        <position position="1"/>
    </location>
</feature>
<feature type="non-terminal residue" evidence="2">
    <location>
        <position position="558"/>
    </location>
</feature>
<name>A0A9W8I940_9FUNG</name>
<proteinExistence type="predicted"/>
<organism evidence="2 3">
    <name type="scientific">Coemansia brasiliensis</name>
    <dbReference type="NCBI Taxonomy" id="2650707"/>
    <lineage>
        <taxon>Eukaryota</taxon>
        <taxon>Fungi</taxon>
        <taxon>Fungi incertae sedis</taxon>
        <taxon>Zoopagomycota</taxon>
        <taxon>Kickxellomycotina</taxon>
        <taxon>Kickxellomycetes</taxon>
        <taxon>Kickxellales</taxon>
        <taxon>Kickxellaceae</taxon>
        <taxon>Coemansia</taxon>
    </lineage>
</organism>
<evidence type="ECO:0000313" key="2">
    <source>
        <dbReference type="EMBL" id="KAJ2844228.1"/>
    </source>
</evidence>
<feature type="region of interest" description="Disordered" evidence="1">
    <location>
        <begin position="180"/>
        <end position="208"/>
    </location>
</feature>
<evidence type="ECO:0000313" key="3">
    <source>
        <dbReference type="Proteomes" id="UP001139887"/>
    </source>
</evidence>
<dbReference type="EMBL" id="JANBUW010001145">
    <property type="protein sequence ID" value="KAJ2844228.1"/>
    <property type="molecule type" value="Genomic_DNA"/>
</dbReference>
<accession>A0A9W8I940</accession>
<comment type="caution">
    <text evidence="2">The sequence shown here is derived from an EMBL/GenBank/DDBJ whole genome shotgun (WGS) entry which is preliminary data.</text>
</comment>
<protein>
    <submittedName>
        <fullName evidence="2">Uncharacterized protein</fullName>
    </submittedName>
</protein>
<reference evidence="2" key="1">
    <citation type="submission" date="2022-07" db="EMBL/GenBank/DDBJ databases">
        <title>Phylogenomic reconstructions and comparative analyses of Kickxellomycotina fungi.</title>
        <authorList>
            <person name="Reynolds N.K."/>
            <person name="Stajich J.E."/>
            <person name="Barry K."/>
            <person name="Grigoriev I.V."/>
            <person name="Crous P."/>
            <person name="Smith M.E."/>
        </authorList>
    </citation>
    <scope>NUCLEOTIDE SEQUENCE</scope>
    <source>
        <strain evidence="2">NRRL 1566</strain>
    </source>
</reference>
<feature type="region of interest" description="Disordered" evidence="1">
    <location>
        <begin position="429"/>
        <end position="499"/>
    </location>
</feature>
<dbReference type="AlphaFoldDB" id="A0A9W8I940"/>
<keyword evidence="3" id="KW-1185">Reference proteome</keyword>
<feature type="region of interest" description="Disordered" evidence="1">
    <location>
        <begin position="1"/>
        <end position="77"/>
    </location>
</feature>
<feature type="region of interest" description="Disordered" evidence="1">
    <location>
        <begin position="536"/>
        <end position="558"/>
    </location>
</feature>
<sequence>RSPDPRSLIYDVGSQFGSMRSRESHGTDGSSPKAAHRPALPSEMKNNNIITAALEDRGRVPTSPTGFSTGIGPDIQTPTEAGYVQKHMDEPSPYRRSRYSGADSDVLAHASVQATMSESPGIAARKIGQSSKQTAAVAPQDEAGVQRESFQEYVERQKQKSGSRSTKIGNEQLNFRVSLLERPPGPNRRARSVSLPSPQPGLVVPVDGPMRERSRTAHQRTRSFYDSPLLVQTLLLQQSEPSSAGVPPAWPGSARSMSQGADEELEDCALFSTLLGDGAALTPPDVGAARQQSALAPGSIASSPPSLPFDPQRDCGDTGVPDSVLRAYMAGDIMAVERFFEHIMHITAPSSIYDGEFSEDGDWSFGLEGPPPEIQALRAADAARAASAVESRDLPGMMDASADASRVVGSDTNLKGEIVSHPSAVSTCNISTQPIDDAGAPALSSERSEQPSVAKSSDIPSSASTSSGKEARKIAVPHSRLGRAMPIGTSPTQQQNEKTARPIAPIVALESASDEVVDIPITTAEPIVKAPSAIPAEVPCFSPGRVRGRNAHRQQPEP</sequence>
<dbReference type="OrthoDB" id="5597868at2759"/>
<gene>
    <name evidence="2" type="ORF">IWW36_005266</name>
</gene>
<evidence type="ECO:0000256" key="1">
    <source>
        <dbReference type="SAM" id="MobiDB-lite"/>
    </source>
</evidence>